<dbReference type="AlphaFoldDB" id="A0A4R2JKW9"/>
<reference evidence="1 2" key="1">
    <citation type="submission" date="2019-03" db="EMBL/GenBank/DDBJ databases">
        <title>Genomic Encyclopedia of Type Strains, Phase IV (KMG-IV): sequencing the most valuable type-strain genomes for metagenomic binning, comparative biology and taxonomic classification.</title>
        <authorList>
            <person name="Goeker M."/>
        </authorList>
    </citation>
    <scope>NUCLEOTIDE SEQUENCE [LARGE SCALE GENOMIC DNA]</scope>
    <source>
        <strain evidence="1 2">DSM 45934</strain>
    </source>
</reference>
<accession>A0A4R2JKW9</accession>
<gene>
    <name evidence="1" type="ORF">EV192_104657</name>
</gene>
<protein>
    <submittedName>
        <fullName evidence="1">Uncharacterized protein</fullName>
    </submittedName>
</protein>
<organism evidence="1 2">
    <name type="scientific">Actinocrispum wychmicini</name>
    <dbReference type="NCBI Taxonomy" id="1213861"/>
    <lineage>
        <taxon>Bacteria</taxon>
        <taxon>Bacillati</taxon>
        <taxon>Actinomycetota</taxon>
        <taxon>Actinomycetes</taxon>
        <taxon>Pseudonocardiales</taxon>
        <taxon>Pseudonocardiaceae</taxon>
        <taxon>Actinocrispum</taxon>
    </lineage>
</organism>
<proteinExistence type="predicted"/>
<sequence>MVVMMDGGNGTTVPIVLPKELEVYLEQQVGDNVPRMVIGKRPSGDVLLQCAPTEAMHLGNALLRLAAMAMGGKMMECGECEGHEA</sequence>
<keyword evidence="2" id="KW-1185">Reference proteome</keyword>
<dbReference type="EMBL" id="SLWS01000004">
    <property type="protein sequence ID" value="TCO59814.1"/>
    <property type="molecule type" value="Genomic_DNA"/>
</dbReference>
<comment type="caution">
    <text evidence="1">The sequence shown here is derived from an EMBL/GenBank/DDBJ whole genome shotgun (WGS) entry which is preliminary data.</text>
</comment>
<evidence type="ECO:0000313" key="2">
    <source>
        <dbReference type="Proteomes" id="UP000295680"/>
    </source>
</evidence>
<dbReference type="Proteomes" id="UP000295680">
    <property type="component" value="Unassembled WGS sequence"/>
</dbReference>
<evidence type="ECO:0000313" key="1">
    <source>
        <dbReference type="EMBL" id="TCO59814.1"/>
    </source>
</evidence>
<name>A0A4R2JKW9_9PSEU</name>